<organism evidence="1 2">
    <name type="scientific">Galendromus occidentalis</name>
    <name type="common">western predatory mite</name>
    <dbReference type="NCBI Taxonomy" id="34638"/>
    <lineage>
        <taxon>Eukaryota</taxon>
        <taxon>Metazoa</taxon>
        <taxon>Ecdysozoa</taxon>
        <taxon>Arthropoda</taxon>
        <taxon>Chelicerata</taxon>
        <taxon>Arachnida</taxon>
        <taxon>Acari</taxon>
        <taxon>Parasitiformes</taxon>
        <taxon>Mesostigmata</taxon>
        <taxon>Gamasina</taxon>
        <taxon>Phytoseioidea</taxon>
        <taxon>Phytoseiidae</taxon>
        <taxon>Typhlodrominae</taxon>
        <taxon>Galendromus</taxon>
    </lineage>
</organism>
<dbReference type="Proteomes" id="UP000694867">
    <property type="component" value="Unplaced"/>
</dbReference>
<proteinExistence type="predicted"/>
<dbReference type="PANTHER" id="PTHR15665:SF1">
    <property type="entry name" value="PROTEIN ASTEROID HOMOLOG 1"/>
    <property type="match status" value="1"/>
</dbReference>
<sequence length="506" mass="58812">MVAHAKYFNTFLISGNAKFYLEDIPRGFVCYNERGVDKFAPRTKCIMKVFHLEKLGKLLGLDASPNPHALSMWRTVLYHRDTFKNFTESFFGKSATRPDFYPTSKPFWMQSLLTDRCRKVSHLKLLQFFLEKSSADATKVICSQLYLAERKEAALLFEQEIAARSIEPHNVFERIKSQIECGDYSDEDLPQWFLRYLTVECKVIPGLMDFMTDRRHYLMTLPEDFDRESVNESTVRLRRIIYGILFSESKTGHEAVLITELDRKGDKLQERKQTPIWKLWDPDAHREPFDVPGLKKVELLSEAERIKLFLSSMGVSGELRRQTDSGEVLYVLSVLRYWTLAAEGIRKVDLWRVLLTALMVRERYSRPSNIFKKYPVRSNEAALEGLGIDFDPRTVPNFPGSFARMHPLSQLQNVTFFARILHRLLMQPLGPSSDCIETFTSESAFYHICQLTDKMKEEELESFVLDLVEKNSRDNFVRTVDLIWDSEARDLGRIIVSGFRGDDERA</sequence>
<evidence type="ECO:0000313" key="2">
    <source>
        <dbReference type="RefSeq" id="XP_018496615.1"/>
    </source>
</evidence>
<dbReference type="InterPro" id="IPR026832">
    <property type="entry name" value="Asteroid"/>
</dbReference>
<dbReference type="RefSeq" id="XP_018496615.1">
    <property type="nucleotide sequence ID" value="XM_018641099.1"/>
</dbReference>
<accession>A0AAJ7L793</accession>
<dbReference type="AlphaFoldDB" id="A0AAJ7L793"/>
<name>A0AAJ7L793_9ACAR</name>
<evidence type="ECO:0000313" key="1">
    <source>
        <dbReference type="Proteomes" id="UP000694867"/>
    </source>
</evidence>
<protein>
    <submittedName>
        <fullName evidence="2">Uncharacterized protein LOC100899378</fullName>
    </submittedName>
</protein>
<dbReference type="KEGG" id="goe:100899378"/>
<dbReference type="GeneID" id="100899378"/>
<gene>
    <name evidence="2" type="primary">LOC100899378</name>
</gene>
<dbReference type="PANTHER" id="PTHR15665">
    <property type="entry name" value="ASTEROID PROTEIN"/>
    <property type="match status" value="1"/>
</dbReference>
<keyword evidence="1" id="KW-1185">Reference proteome</keyword>
<reference evidence="2" key="1">
    <citation type="submission" date="2025-08" db="UniProtKB">
        <authorList>
            <consortium name="RefSeq"/>
        </authorList>
    </citation>
    <scope>IDENTIFICATION</scope>
</reference>